<keyword evidence="3" id="KW-1185">Reference proteome</keyword>
<evidence type="ECO:0000313" key="2">
    <source>
        <dbReference type="EMBL" id="RPA83056.1"/>
    </source>
</evidence>
<dbReference type="GO" id="GO:0005759">
    <property type="term" value="C:mitochondrial matrix"/>
    <property type="evidence" value="ECO:0007669"/>
    <property type="project" value="TreeGrafter"/>
</dbReference>
<evidence type="ECO:0000256" key="1">
    <source>
        <dbReference type="RuleBase" id="RU003860"/>
    </source>
</evidence>
<dbReference type="AlphaFoldDB" id="A0A3N4IC67"/>
<comment type="similarity">
    <text evidence="1">Belongs to the BolA/IbaG family.</text>
</comment>
<organism evidence="2 3">
    <name type="scientific">Ascobolus immersus RN42</name>
    <dbReference type="NCBI Taxonomy" id="1160509"/>
    <lineage>
        <taxon>Eukaryota</taxon>
        <taxon>Fungi</taxon>
        <taxon>Dikarya</taxon>
        <taxon>Ascomycota</taxon>
        <taxon>Pezizomycotina</taxon>
        <taxon>Pezizomycetes</taxon>
        <taxon>Pezizales</taxon>
        <taxon>Ascobolaceae</taxon>
        <taxon>Ascobolus</taxon>
    </lineage>
</organism>
<dbReference type="InterPro" id="IPR036065">
    <property type="entry name" value="BolA-like_sf"/>
</dbReference>
<dbReference type="GO" id="GO:0044572">
    <property type="term" value="P:[4Fe-4S] cluster assembly"/>
    <property type="evidence" value="ECO:0007669"/>
    <property type="project" value="TreeGrafter"/>
</dbReference>
<dbReference type="Gene3D" id="3.30.300.90">
    <property type="entry name" value="BolA-like"/>
    <property type="match status" value="1"/>
</dbReference>
<name>A0A3N4IC67_ASCIM</name>
<dbReference type="PANTHER" id="PTHR46230:SF7">
    <property type="entry name" value="BOLA-LIKE PROTEIN 1"/>
    <property type="match status" value="1"/>
</dbReference>
<reference evidence="2 3" key="1">
    <citation type="journal article" date="2018" name="Nat. Ecol. Evol.">
        <title>Pezizomycetes genomes reveal the molecular basis of ectomycorrhizal truffle lifestyle.</title>
        <authorList>
            <person name="Murat C."/>
            <person name="Payen T."/>
            <person name="Noel B."/>
            <person name="Kuo A."/>
            <person name="Morin E."/>
            <person name="Chen J."/>
            <person name="Kohler A."/>
            <person name="Krizsan K."/>
            <person name="Balestrini R."/>
            <person name="Da Silva C."/>
            <person name="Montanini B."/>
            <person name="Hainaut M."/>
            <person name="Levati E."/>
            <person name="Barry K.W."/>
            <person name="Belfiori B."/>
            <person name="Cichocki N."/>
            <person name="Clum A."/>
            <person name="Dockter R.B."/>
            <person name="Fauchery L."/>
            <person name="Guy J."/>
            <person name="Iotti M."/>
            <person name="Le Tacon F."/>
            <person name="Lindquist E.A."/>
            <person name="Lipzen A."/>
            <person name="Malagnac F."/>
            <person name="Mello A."/>
            <person name="Molinier V."/>
            <person name="Miyauchi S."/>
            <person name="Poulain J."/>
            <person name="Riccioni C."/>
            <person name="Rubini A."/>
            <person name="Sitrit Y."/>
            <person name="Splivallo R."/>
            <person name="Traeger S."/>
            <person name="Wang M."/>
            <person name="Zifcakova L."/>
            <person name="Wipf D."/>
            <person name="Zambonelli A."/>
            <person name="Paolocci F."/>
            <person name="Nowrousian M."/>
            <person name="Ottonello S."/>
            <person name="Baldrian P."/>
            <person name="Spatafora J.W."/>
            <person name="Henrissat B."/>
            <person name="Nagy L.G."/>
            <person name="Aury J.M."/>
            <person name="Wincker P."/>
            <person name="Grigoriev I.V."/>
            <person name="Bonfante P."/>
            <person name="Martin F.M."/>
        </authorList>
    </citation>
    <scope>NUCLEOTIDE SEQUENCE [LARGE SCALE GENOMIC DNA]</scope>
    <source>
        <strain evidence="2 3">RN42</strain>
    </source>
</reference>
<dbReference type="EMBL" id="ML119667">
    <property type="protein sequence ID" value="RPA83056.1"/>
    <property type="molecule type" value="Genomic_DNA"/>
</dbReference>
<proteinExistence type="inferred from homology"/>
<dbReference type="Pfam" id="PF01722">
    <property type="entry name" value="BolA"/>
    <property type="match status" value="1"/>
</dbReference>
<accession>A0A3N4IC67</accession>
<dbReference type="Proteomes" id="UP000275078">
    <property type="component" value="Unassembled WGS sequence"/>
</dbReference>
<gene>
    <name evidence="2" type="ORF">BJ508DRAFT_413722</name>
</gene>
<dbReference type="SUPFAM" id="SSF82657">
    <property type="entry name" value="BolA-like"/>
    <property type="match status" value="1"/>
</dbReference>
<dbReference type="STRING" id="1160509.A0A3N4IC67"/>
<dbReference type="PANTHER" id="PTHR46230">
    <property type="match status" value="1"/>
</dbReference>
<dbReference type="OrthoDB" id="411584at2759"/>
<protein>
    <submittedName>
        <fullName evidence="2">Bola-like protein</fullName>
    </submittedName>
</protein>
<sequence length="144" mass="16084">MHTTFRALPRLAVSRQPQHIRSYPIFPSLISRIQTSQMSTETDGPLANRIREQLTAALKPPVEIELRNDSHKHAHHSAMADLHSSEKVESHFHLQVSSPSFDGMGKVQRHRLVYGLLKEELKAKDAGGWGLHALQIVAKGSDGK</sequence>
<evidence type="ECO:0000313" key="3">
    <source>
        <dbReference type="Proteomes" id="UP000275078"/>
    </source>
</evidence>
<dbReference type="InterPro" id="IPR002634">
    <property type="entry name" value="BolA"/>
</dbReference>